<dbReference type="CDD" id="cd00009">
    <property type="entry name" value="AAA"/>
    <property type="match status" value="1"/>
</dbReference>
<dbReference type="GO" id="GO:0016887">
    <property type="term" value="F:ATP hydrolysis activity"/>
    <property type="evidence" value="ECO:0007669"/>
    <property type="project" value="InterPro"/>
</dbReference>
<evidence type="ECO:0000313" key="3">
    <source>
        <dbReference type="Proteomes" id="UP000095464"/>
    </source>
</evidence>
<dbReference type="InterPro" id="IPR052934">
    <property type="entry name" value="Methyl-DNA_Rec/Restrict_Enz"/>
</dbReference>
<dbReference type="SUPFAM" id="SSF52540">
    <property type="entry name" value="P-loop containing nucleoside triphosphate hydrolases"/>
    <property type="match status" value="1"/>
</dbReference>
<proteinExistence type="predicted"/>
<evidence type="ECO:0000259" key="1">
    <source>
        <dbReference type="SMART" id="SM00382"/>
    </source>
</evidence>
<feature type="domain" description="AAA+ ATPase" evidence="1">
    <location>
        <begin position="457"/>
        <end position="615"/>
    </location>
</feature>
<dbReference type="InterPro" id="IPR003593">
    <property type="entry name" value="AAA+_ATPase"/>
</dbReference>
<dbReference type="SMART" id="SM00382">
    <property type="entry name" value="AAA"/>
    <property type="match status" value="1"/>
</dbReference>
<dbReference type="PANTHER" id="PTHR37291:SF1">
    <property type="entry name" value="TYPE IV METHYL-DIRECTED RESTRICTION ENZYME ECOKMCRB SUBUNIT"/>
    <property type="match status" value="1"/>
</dbReference>
<protein>
    <submittedName>
        <fullName evidence="2">GTPase</fullName>
    </submittedName>
</protein>
<organism evidence="2 3">
    <name type="scientific">Staphylococcus equorum</name>
    <dbReference type="NCBI Taxonomy" id="246432"/>
    <lineage>
        <taxon>Bacteria</taxon>
        <taxon>Bacillati</taxon>
        <taxon>Bacillota</taxon>
        <taxon>Bacilli</taxon>
        <taxon>Bacillales</taxon>
        <taxon>Staphylococcaceae</taxon>
        <taxon>Staphylococcus</taxon>
    </lineage>
</organism>
<dbReference type="EMBL" id="LNPX01000070">
    <property type="protein sequence ID" value="OEK50914.1"/>
    <property type="molecule type" value="Genomic_DNA"/>
</dbReference>
<name>A0AAP7LSK8_9STAP</name>
<reference evidence="3" key="1">
    <citation type="submission" date="2015-11" db="EMBL/GenBank/DDBJ databases">
        <title>Genomic diversity of Staphylococcus saprophyticus strains from urinary tract infections, animal surfaces, and fermented foods.</title>
        <authorList>
            <person name="Wolfe B.E."/>
        </authorList>
    </citation>
    <scope>NUCLEOTIDE SEQUENCE [LARGE SCALE GENOMIC DNA]</scope>
    <source>
        <strain evidence="3">738_7</strain>
    </source>
</reference>
<dbReference type="AlphaFoldDB" id="A0AAP7LSK8"/>
<dbReference type="Gene3D" id="3.40.50.300">
    <property type="entry name" value="P-loop containing nucleotide triphosphate hydrolases"/>
    <property type="match status" value="1"/>
</dbReference>
<dbReference type="PANTHER" id="PTHR37291">
    <property type="entry name" value="5-METHYLCYTOSINE-SPECIFIC RESTRICTION ENZYME B"/>
    <property type="match status" value="1"/>
</dbReference>
<dbReference type="Proteomes" id="UP000095464">
    <property type="component" value="Unassembled WGS sequence"/>
</dbReference>
<dbReference type="InterPro" id="IPR011704">
    <property type="entry name" value="ATPase_dyneun-rel_AAA"/>
</dbReference>
<dbReference type="RefSeq" id="WP_069812816.1">
    <property type="nucleotide sequence ID" value="NZ_JARGCI010000009.1"/>
</dbReference>
<dbReference type="GO" id="GO:0005524">
    <property type="term" value="F:ATP binding"/>
    <property type="evidence" value="ECO:0007669"/>
    <property type="project" value="InterPro"/>
</dbReference>
<evidence type="ECO:0000313" key="2">
    <source>
        <dbReference type="EMBL" id="OEK50914.1"/>
    </source>
</evidence>
<sequence length="715" mass="84023">MNKIIDRTWVDFYKELAERLLEFREKRDELIIKIQKVYELAGIKLPTLERNNQLKDIDPFTIFGLFNKSSMKESNKIKILEIISELLNIKAKVPSDFDSIPTINNMGATYYDFEGYRNENDIDDLWTLFSAALTYAKEKRTEYKNQFIKYFDLVMSKRGIGNSKLTSGLYWISPETYTNLDSRSRWYLFESEKVPFEITNLMERGKEKITAEEYLTIVYNLKTYLSSTKTSMVDFIDFSFEAWRYSEEVNKKKREEIETTDADKDVESVNYWTFSLGPEAKYWDFFYDNNIVSIGLNELGDFSAYIDKKQIKEKLQEINEINNNYNNSANAIWQFTNEMKIGDIVYAKKGQSKLIGWGIVSSQHDFNNNREFPNSRQIDWKQKGEWITPIKPSNKILTKITPYSESVRKLNMLFETEKFDVITDTDIDHPKYDSNEFLSEVFMNEEYYHSLVQLIKIKKNVILQGPPGVGKTYAAKRLAYSIMGVKAKNRVKMIQFHQSYSYEDFIMGFRPTETGFKLHKGTFYNFCKQAEEDSENEYFFIIDEINRGNLSKIFGELFMLIENDKRDTELDLLYADEKFSVPRNVYIIGMMNTADRSLAILDYALRRRFAFYDMNTSFSTMGFRSYQENLQSSKFDALIQCVQDLNNEIIDDETLGEGFVIGHSYFCNLKEVTGSILSNIVEFEIIPLIKEYWFDEGAKVDIWTEMLRSSINDKN</sequence>
<dbReference type="InterPro" id="IPR027417">
    <property type="entry name" value="P-loop_NTPase"/>
</dbReference>
<accession>A0AAP7LSK8</accession>
<comment type="caution">
    <text evidence="2">The sequence shown here is derived from an EMBL/GenBank/DDBJ whole genome shotgun (WGS) entry which is preliminary data.</text>
</comment>
<gene>
    <name evidence="2" type="ORF">ASS94_14510</name>
</gene>
<dbReference type="Pfam" id="PF07728">
    <property type="entry name" value="AAA_5"/>
    <property type="match status" value="1"/>
</dbReference>